<keyword evidence="3" id="KW-1185">Reference proteome</keyword>
<feature type="compositionally biased region" description="Low complexity" evidence="1">
    <location>
        <begin position="402"/>
        <end position="428"/>
    </location>
</feature>
<evidence type="ECO:0000256" key="1">
    <source>
        <dbReference type="SAM" id="MobiDB-lite"/>
    </source>
</evidence>
<feature type="compositionally biased region" description="Polar residues" evidence="1">
    <location>
        <begin position="330"/>
        <end position="355"/>
    </location>
</feature>
<feature type="compositionally biased region" description="Polar residues" evidence="1">
    <location>
        <begin position="150"/>
        <end position="170"/>
    </location>
</feature>
<feature type="compositionally biased region" description="Pro residues" evidence="1">
    <location>
        <begin position="100"/>
        <end position="126"/>
    </location>
</feature>
<name>A0A9N9BYI8_9GLOM</name>
<feature type="compositionally biased region" description="Polar residues" evidence="1">
    <location>
        <begin position="364"/>
        <end position="374"/>
    </location>
</feature>
<feature type="region of interest" description="Disordered" evidence="1">
    <location>
        <begin position="267"/>
        <end position="374"/>
    </location>
</feature>
<feature type="compositionally biased region" description="Polar residues" evidence="1">
    <location>
        <begin position="50"/>
        <end position="65"/>
    </location>
</feature>
<feature type="compositionally biased region" description="Polar residues" evidence="1">
    <location>
        <begin position="130"/>
        <end position="139"/>
    </location>
</feature>
<evidence type="ECO:0000313" key="2">
    <source>
        <dbReference type="EMBL" id="CAG8581223.1"/>
    </source>
</evidence>
<proteinExistence type="predicted"/>
<comment type="caution">
    <text evidence="2">The sequence shown here is derived from an EMBL/GenBank/DDBJ whole genome shotgun (WGS) entry which is preliminary data.</text>
</comment>
<feature type="compositionally biased region" description="Polar residues" evidence="1">
    <location>
        <begin position="1"/>
        <end position="14"/>
    </location>
</feature>
<feature type="compositionally biased region" description="Low complexity" evidence="1">
    <location>
        <begin position="195"/>
        <end position="208"/>
    </location>
</feature>
<accession>A0A9N9BYI8</accession>
<feature type="region of interest" description="Disordered" evidence="1">
    <location>
        <begin position="402"/>
        <end position="460"/>
    </location>
</feature>
<gene>
    <name evidence="2" type="ORF">PBRASI_LOCUS6628</name>
</gene>
<dbReference type="OrthoDB" id="2406036at2759"/>
<feature type="region of interest" description="Disordered" evidence="1">
    <location>
        <begin position="233"/>
        <end position="253"/>
    </location>
</feature>
<feature type="compositionally biased region" description="Low complexity" evidence="1">
    <location>
        <begin position="233"/>
        <end position="252"/>
    </location>
</feature>
<protein>
    <submittedName>
        <fullName evidence="2">449_t:CDS:1</fullName>
    </submittedName>
</protein>
<feature type="region of interest" description="Disordered" evidence="1">
    <location>
        <begin position="1"/>
        <end position="217"/>
    </location>
</feature>
<dbReference type="AlphaFoldDB" id="A0A9N9BYI8"/>
<evidence type="ECO:0000313" key="3">
    <source>
        <dbReference type="Proteomes" id="UP000789739"/>
    </source>
</evidence>
<sequence>MKRNNSTGSTPSTLRHQDTSKARREHRPTKAARRNDSEASPYIPAAVETENVQAESSPNPNQSLPRTIKMPSQIIRGQKRTTRSISSQTLIPVRTFSTPATPPPSVPPPPIPTHNHPQLPPLPPKIPRAQRSSIPTPTSVLKPATRLSRAASSPSVPTRTAMTKRVQLSTRVEVFESECGERKKRKEETKETGEKTATTLSITTSSSSKPVSENMTMDDGSVMTFEQMRECLGNGSISNGSGSSNINDGGIDTNNVNKMIVTESISGDKKVEDPVELGANPFPPLPTKGGPNRADALPTPVSPTPKKNTVLSTAKKLPKTLMRSLRRNSKPQPVITTSRNDPMTVITESATTASRNPKPASPKKQGSQPTTPTTITALNSTIVSSSSTSSLSNPHAVPVIPSLSSSTPSSTPSSIPSSANFTPLHTPTSPVPPSPSRSSPFLAKFTSKQSPKSSAKKKIRPRSIVLSTQAIANVFFRKVTRARSASLGNDLSSVGGFSSVSGMTNAGGMGISDIKQNSSPGSPSSIYAYESFPDPAAEDFVDVVDWELPDSISATADAGGVLQMIEYDGILINGVRVN</sequence>
<feature type="compositionally biased region" description="Basic residues" evidence="1">
    <location>
        <begin position="23"/>
        <end position="32"/>
    </location>
</feature>
<organism evidence="2 3">
    <name type="scientific">Paraglomus brasilianum</name>
    <dbReference type="NCBI Taxonomy" id="144538"/>
    <lineage>
        <taxon>Eukaryota</taxon>
        <taxon>Fungi</taxon>
        <taxon>Fungi incertae sedis</taxon>
        <taxon>Mucoromycota</taxon>
        <taxon>Glomeromycotina</taxon>
        <taxon>Glomeromycetes</taxon>
        <taxon>Paraglomerales</taxon>
        <taxon>Paraglomeraceae</taxon>
        <taxon>Paraglomus</taxon>
    </lineage>
</organism>
<dbReference type="Proteomes" id="UP000789739">
    <property type="component" value="Unassembled WGS sequence"/>
</dbReference>
<reference evidence="2" key="1">
    <citation type="submission" date="2021-06" db="EMBL/GenBank/DDBJ databases">
        <authorList>
            <person name="Kallberg Y."/>
            <person name="Tangrot J."/>
            <person name="Rosling A."/>
        </authorList>
    </citation>
    <scope>NUCLEOTIDE SEQUENCE</scope>
    <source>
        <strain evidence="2">BR232B</strain>
    </source>
</reference>
<dbReference type="EMBL" id="CAJVPI010000903">
    <property type="protein sequence ID" value="CAG8581223.1"/>
    <property type="molecule type" value="Genomic_DNA"/>
</dbReference>